<organism evidence="1 2">
    <name type="scientific">Noviluteimonas lactosilytica</name>
    <dbReference type="NCBI Taxonomy" id="2888523"/>
    <lineage>
        <taxon>Bacteria</taxon>
        <taxon>Pseudomonadati</taxon>
        <taxon>Pseudomonadota</taxon>
        <taxon>Gammaproteobacteria</taxon>
        <taxon>Lysobacterales</taxon>
        <taxon>Lysobacteraceae</taxon>
        <taxon>Noviluteimonas</taxon>
    </lineage>
</organism>
<proteinExistence type="predicted"/>
<protein>
    <recommendedName>
        <fullName evidence="3">DUF3971 domain-containing protein</fullName>
    </recommendedName>
</protein>
<evidence type="ECO:0008006" key="3">
    <source>
        <dbReference type="Google" id="ProtNLM"/>
    </source>
</evidence>
<comment type="caution">
    <text evidence="1">The sequence shown here is derived from an EMBL/GenBank/DDBJ whole genome shotgun (WGS) entry which is preliminary data.</text>
</comment>
<gene>
    <name evidence="1" type="ORF">LK996_15680</name>
</gene>
<evidence type="ECO:0000313" key="2">
    <source>
        <dbReference type="Proteomes" id="UP001165293"/>
    </source>
</evidence>
<dbReference type="RefSeq" id="WP_230528313.1">
    <property type="nucleotide sequence ID" value="NZ_JAJGAK010000005.1"/>
</dbReference>
<evidence type="ECO:0000313" key="1">
    <source>
        <dbReference type="EMBL" id="MCC8364511.1"/>
    </source>
</evidence>
<sequence>MTRARRWLVASAVLALLLALLAYWASRPQYVSKLVLSQIGDALGLEITASDKSQYSLEGGPRLVLHDVVARAPGAPRPLLRAGRVDVAVPWTTVRSGGKQLDFKRVELDAPVLDLPMLQAWLASRPASEQTTPTLSDGLQVRDGRVLGDGWSLDALRFDVPRVLPDKSIDARVAGRYVAAGTRVPFDLSLTMVKPANDAGVGVHGTATLEQDDLRIPATIRASGPLHVGEEIRIAPLRMSVAARYVQGDTDLPFAFALNGPLRIADGAVALSPAGIAVRGKGVVPQLDARAAFAYKNQAALHIDGVLATWPEAWPALPPPIGASASPLPVVLDYAGPFDFSSIARLQLTRDDTRFDGRFKLPDVLAWIDATDASPLPPLSGRITTPTLDIAGAILEGVDVRLHEPALDTAAP</sequence>
<reference evidence="1" key="1">
    <citation type="submission" date="2021-10" db="EMBL/GenBank/DDBJ databases">
        <authorList>
            <person name="Lyu M."/>
            <person name="Wang X."/>
            <person name="Meng X."/>
            <person name="Xu K."/>
        </authorList>
    </citation>
    <scope>NUCLEOTIDE SEQUENCE</scope>
    <source>
        <strain evidence="1">A6</strain>
    </source>
</reference>
<keyword evidence="2" id="KW-1185">Reference proteome</keyword>
<dbReference type="EMBL" id="JAJGAK010000005">
    <property type="protein sequence ID" value="MCC8364511.1"/>
    <property type="molecule type" value="Genomic_DNA"/>
</dbReference>
<dbReference type="Proteomes" id="UP001165293">
    <property type="component" value="Unassembled WGS sequence"/>
</dbReference>
<name>A0ABS8JLM9_9GAMM</name>
<accession>A0ABS8JLM9</accession>